<accession>A0AAD8XFC5</accession>
<keyword evidence="1" id="KW-0812">Transmembrane</keyword>
<evidence type="ECO:0000313" key="3">
    <source>
        <dbReference type="Proteomes" id="UP001244207"/>
    </source>
</evidence>
<keyword evidence="3" id="KW-1185">Reference proteome</keyword>
<reference evidence="2" key="1">
    <citation type="submission" date="2021-12" db="EMBL/GenBank/DDBJ databases">
        <title>Comparative genomics, transcriptomics and evolutionary studies reveal genomic signatures of adaptation to plant cell wall in hemibiotrophic fungi.</title>
        <authorList>
            <consortium name="DOE Joint Genome Institute"/>
            <person name="Baroncelli R."/>
            <person name="Diaz J.F."/>
            <person name="Benocci T."/>
            <person name="Peng M."/>
            <person name="Battaglia E."/>
            <person name="Haridas S."/>
            <person name="Andreopoulos W."/>
            <person name="Labutti K."/>
            <person name="Pangilinan J."/>
            <person name="Floch G.L."/>
            <person name="Makela M.R."/>
            <person name="Henrissat B."/>
            <person name="Grigoriev I.V."/>
            <person name="Crouch J.A."/>
            <person name="De Vries R.P."/>
            <person name="Sukno S.A."/>
            <person name="Thon M.R."/>
        </authorList>
    </citation>
    <scope>NUCLEOTIDE SEQUENCE</scope>
    <source>
        <strain evidence="2">CBS 112980</strain>
    </source>
</reference>
<dbReference type="RefSeq" id="XP_060365814.1">
    <property type="nucleotide sequence ID" value="XM_060508070.1"/>
</dbReference>
<evidence type="ECO:0000313" key="2">
    <source>
        <dbReference type="EMBL" id="KAK1725759.1"/>
    </source>
</evidence>
<evidence type="ECO:0000256" key="1">
    <source>
        <dbReference type="SAM" id="Phobius"/>
    </source>
</evidence>
<proteinExistence type="predicted"/>
<name>A0AAD8XFC5_GLOAC</name>
<dbReference type="GeneID" id="85391969"/>
<keyword evidence="1" id="KW-0472">Membrane</keyword>
<dbReference type="EMBL" id="JAHMHS010000038">
    <property type="protein sequence ID" value="KAK1725759.1"/>
    <property type="molecule type" value="Genomic_DNA"/>
</dbReference>
<comment type="caution">
    <text evidence="2">The sequence shown here is derived from an EMBL/GenBank/DDBJ whole genome shotgun (WGS) entry which is preliminary data.</text>
</comment>
<gene>
    <name evidence="2" type="ORF">BDZ83DRAFT_618305</name>
</gene>
<protein>
    <submittedName>
        <fullName evidence="2">Uncharacterized protein</fullName>
    </submittedName>
</protein>
<organism evidence="2 3">
    <name type="scientific">Glomerella acutata</name>
    <name type="common">Colletotrichum acutatum</name>
    <dbReference type="NCBI Taxonomy" id="27357"/>
    <lineage>
        <taxon>Eukaryota</taxon>
        <taxon>Fungi</taxon>
        <taxon>Dikarya</taxon>
        <taxon>Ascomycota</taxon>
        <taxon>Pezizomycotina</taxon>
        <taxon>Sordariomycetes</taxon>
        <taxon>Hypocreomycetidae</taxon>
        <taxon>Glomerellales</taxon>
        <taxon>Glomerellaceae</taxon>
        <taxon>Colletotrichum</taxon>
        <taxon>Colletotrichum acutatum species complex</taxon>
    </lineage>
</organism>
<feature type="transmembrane region" description="Helical" evidence="1">
    <location>
        <begin position="92"/>
        <end position="108"/>
    </location>
</feature>
<feature type="transmembrane region" description="Helical" evidence="1">
    <location>
        <begin position="21"/>
        <end position="41"/>
    </location>
</feature>
<dbReference type="Proteomes" id="UP001244207">
    <property type="component" value="Unassembled WGS sequence"/>
</dbReference>
<sequence length="134" mass="15124">MQWKTGSLSIGFLHLPPCSSVLCHSVLLCSVLRFALSFSSAHPRYSLPIFLTSPSVLRLSHTYLVDLSIPVSLFHVIIELRLSRPNKVPDRWTVLFLCFYLTISYTLFTHTHTHTLSLSLSLSIPRSPQFPPSS</sequence>
<dbReference type="AlphaFoldDB" id="A0AAD8XFC5"/>
<keyword evidence="1" id="KW-1133">Transmembrane helix</keyword>